<dbReference type="NCBIfam" id="TIGR00069">
    <property type="entry name" value="hisD"/>
    <property type="match status" value="1"/>
</dbReference>
<feature type="binding site" evidence="10">
    <location>
        <position position="172"/>
    </location>
    <ligand>
        <name>NAD(+)</name>
        <dbReference type="ChEBI" id="CHEBI:57540"/>
    </ligand>
</feature>
<evidence type="ECO:0000256" key="7">
    <source>
        <dbReference type="ARBA" id="ARBA00049489"/>
    </source>
</evidence>
<dbReference type="FunFam" id="3.40.50.1980:FF:000001">
    <property type="entry name" value="Histidinol dehydrogenase"/>
    <property type="match status" value="1"/>
</dbReference>
<evidence type="ECO:0000256" key="9">
    <source>
        <dbReference type="PIRSR" id="PIRSR000099-1"/>
    </source>
</evidence>
<comment type="caution">
    <text evidence="14">The sequence shown here is derived from an EMBL/GenBank/DDBJ whole genome shotgun (WGS) entry which is preliminary data.</text>
</comment>
<comment type="similarity">
    <text evidence="2 8 13">Belongs to the histidinol dehydrogenase family.</text>
</comment>
<dbReference type="InterPro" id="IPR012131">
    <property type="entry name" value="Hstdl_DH"/>
</dbReference>
<keyword evidence="6 8" id="KW-0560">Oxidoreductase</keyword>
<evidence type="ECO:0000256" key="6">
    <source>
        <dbReference type="ARBA" id="ARBA00023002"/>
    </source>
</evidence>
<dbReference type="PROSITE" id="PS00611">
    <property type="entry name" value="HISOL_DEHYDROGENASE"/>
    <property type="match status" value="1"/>
</dbReference>
<dbReference type="FunFam" id="3.40.50.1980:FF:000026">
    <property type="entry name" value="Histidinol dehydrogenase"/>
    <property type="match status" value="1"/>
</dbReference>
<name>A0A6V7R1J2_9STAP</name>
<dbReference type="GO" id="GO:0005829">
    <property type="term" value="C:cytosol"/>
    <property type="evidence" value="ECO:0007669"/>
    <property type="project" value="TreeGrafter"/>
</dbReference>
<keyword evidence="4 12" id="KW-0479">Metal-binding</keyword>
<dbReference type="PANTHER" id="PTHR21256:SF2">
    <property type="entry name" value="HISTIDINE BIOSYNTHESIS TRIFUNCTIONAL PROTEIN"/>
    <property type="match status" value="1"/>
</dbReference>
<dbReference type="PIRSF" id="PIRSF000099">
    <property type="entry name" value="Histidinol_dh"/>
    <property type="match status" value="1"/>
</dbReference>
<feature type="binding site" evidence="10">
    <location>
        <position position="113"/>
    </location>
    <ligand>
        <name>NAD(+)</name>
        <dbReference type="ChEBI" id="CHEBI:57540"/>
    </ligand>
</feature>
<dbReference type="Pfam" id="PF00815">
    <property type="entry name" value="Histidinol_dh"/>
    <property type="match status" value="1"/>
</dbReference>
<feature type="binding site" evidence="11">
    <location>
        <position position="218"/>
    </location>
    <ligand>
        <name>substrate</name>
    </ligand>
</feature>
<feature type="binding site" evidence="11">
    <location>
        <position position="341"/>
    </location>
    <ligand>
        <name>substrate</name>
    </ligand>
</feature>
<dbReference type="EC" id="1.1.1.23" evidence="3"/>
<evidence type="ECO:0000256" key="13">
    <source>
        <dbReference type="RuleBase" id="RU004175"/>
    </source>
</evidence>
<dbReference type="GO" id="GO:0051287">
    <property type="term" value="F:NAD binding"/>
    <property type="evidence" value="ECO:0007669"/>
    <property type="project" value="InterPro"/>
</dbReference>
<feature type="active site" description="Proton acceptor" evidence="9">
    <location>
        <position position="308"/>
    </location>
</feature>
<feature type="binding site" evidence="12">
    <location>
        <position position="243"/>
    </location>
    <ligand>
        <name>Zn(2+)</name>
        <dbReference type="ChEBI" id="CHEBI:29105"/>
    </ligand>
</feature>
<evidence type="ECO:0000256" key="1">
    <source>
        <dbReference type="ARBA" id="ARBA00003850"/>
    </source>
</evidence>
<dbReference type="InterPro" id="IPR016161">
    <property type="entry name" value="Ald_DH/histidinol_DH"/>
</dbReference>
<evidence type="ECO:0000256" key="11">
    <source>
        <dbReference type="PIRSR" id="PIRSR000099-3"/>
    </source>
</evidence>
<reference evidence="14 15" key="1">
    <citation type="submission" date="2020-07" db="EMBL/GenBank/DDBJ databases">
        <authorList>
            <person name="Criscuolo A."/>
        </authorList>
    </citation>
    <scope>NUCLEOTIDE SEQUENCE [LARGE SCALE GENOMIC DNA]</scope>
    <source>
        <strain evidence="14">CIP111649</strain>
    </source>
</reference>
<protein>
    <recommendedName>
        <fullName evidence="3">histidinol dehydrogenase</fullName>
        <ecNumber evidence="3">1.1.1.23</ecNumber>
    </recommendedName>
</protein>
<evidence type="ECO:0000256" key="12">
    <source>
        <dbReference type="PIRSR" id="PIRSR000099-4"/>
    </source>
</evidence>
<comment type="function">
    <text evidence="1">Catalyzes the sequential NAD-dependent oxidations of L-histidinol to L-histidinaldehyde and then to L-histidine.</text>
</comment>
<evidence type="ECO:0000313" key="15">
    <source>
        <dbReference type="Proteomes" id="UP000589351"/>
    </source>
</evidence>
<evidence type="ECO:0000256" key="10">
    <source>
        <dbReference type="PIRSR" id="PIRSR000099-2"/>
    </source>
</evidence>
<organism evidence="14 15">
    <name type="scientific">Jeotgalicoccus meleagridis</name>
    <dbReference type="NCBI Taxonomy" id="2759181"/>
    <lineage>
        <taxon>Bacteria</taxon>
        <taxon>Bacillati</taxon>
        <taxon>Bacillota</taxon>
        <taxon>Bacilli</taxon>
        <taxon>Bacillales</taxon>
        <taxon>Staphylococcaceae</taxon>
        <taxon>Jeotgalicoccus</taxon>
    </lineage>
</organism>
<feature type="active site" description="Proton acceptor" evidence="9">
    <location>
        <position position="307"/>
    </location>
</feature>
<feature type="binding site" evidence="12">
    <location>
        <position position="341"/>
    </location>
    <ligand>
        <name>Zn(2+)</name>
        <dbReference type="ChEBI" id="CHEBI:29105"/>
    </ligand>
</feature>
<dbReference type="SUPFAM" id="SSF53720">
    <property type="entry name" value="ALDH-like"/>
    <property type="match status" value="1"/>
</dbReference>
<feature type="binding site" evidence="11">
    <location>
        <position position="395"/>
    </location>
    <ligand>
        <name>substrate</name>
    </ligand>
</feature>
<dbReference type="InterPro" id="IPR022695">
    <property type="entry name" value="Histidinol_DH_monofunct"/>
</dbReference>
<dbReference type="GO" id="GO:0046872">
    <property type="term" value="F:metal ion binding"/>
    <property type="evidence" value="ECO:0007669"/>
    <property type="project" value="UniProtKB-KW"/>
</dbReference>
<proteinExistence type="inferred from homology"/>
<accession>A0A6V7R1J2</accession>
<dbReference type="EMBL" id="CAJEWD010000003">
    <property type="protein sequence ID" value="CAD2071206.1"/>
    <property type="molecule type" value="Genomic_DNA"/>
</dbReference>
<keyword evidence="10" id="KW-0520">NAD</keyword>
<dbReference type="Gene3D" id="1.20.5.1300">
    <property type="match status" value="1"/>
</dbReference>
<dbReference type="CDD" id="cd06572">
    <property type="entry name" value="Histidinol_dh"/>
    <property type="match status" value="1"/>
</dbReference>
<dbReference type="RefSeq" id="WP_185124730.1">
    <property type="nucleotide sequence ID" value="NZ_CAJEWD010000003.1"/>
</dbReference>
<feature type="binding site" evidence="11">
    <location>
        <position position="243"/>
    </location>
    <ligand>
        <name>substrate</name>
    </ligand>
</feature>
<dbReference type="AlphaFoldDB" id="A0A6V7R1J2"/>
<feature type="binding site" evidence="12">
    <location>
        <position position="400"/>
    </location>
    <ligand>
        <name>Zn(2+)</name>
        <dbReference type="ChEBI" id="CHEBI:29105"/>
    </ligand>
</feature>
<comment type="catalytic activity">
    <reaction evidence="7">
        <text>L-histidinol + 2 NAD(+) + H2O = L-histidine + 2 NADH + 3 H(+)</text>
        <dbReference type="Rhea" id="RHEA:20641"/>
        <dbReference type="ChEBI" id="CHEBI:15377"/>
        <dbReference type="ChEBI" id="CHEBI:15378"/>
        <dbReference type="ChEBI" id="CHEBI:57540"/>
        <dbReference type="ChEBI" id="CHEBI:57595"/>
        <dbReference type="ChEBI" id="CHEBI:57699"/>
        <dbReference type="ChEBI" id="CHEBI:57945"/>
        <dbReference type="EC" id="1.1.1.23"/>
    </reaction>
</comment>
<evidence type="ECO:0000313" key="14">
    <source>
        <dbReference type="EMBL" id="CAD2071206.1"/>
    </source>
</evidence>
<dbReference type="PANTHER" id="PTHR21256">
    <property type="entry name" value="HISTIDINOL DEHYDROGENASE HDH"/>
    <property type="match status" value="1"/>
</dbReference>
<dbReference type="PRINTS" id="PR00083">
    <property type="entry name" value="HOLDHDRGNASE"/>
</dbReference>
<comment type="cofactor">
    <cofactor evidence="12">
        <name>Zn(2+)</name>
        <dbReference type="ChEBI" id="CHEBI:29105"/>
    </cofactor>
    <text evidence="12">Binds 1 zinc ion per subunit.</text>
</comment>
<feature type="binding site" evidence="10">
    <location>
        <position position="195"/>
    </location>
    <ligand>
        <name>NAD(+)</name>
        <dbReference type="ChEBI" id="CHEBI:57540"/>
    </ligand>
</feature>
<feature type="binding site" evidence="12">
    <location>
        <position position="240"/>
    </location>
    <ligand>
        <name>Zn(2+)</name>
        <dbReference type="ChEBI" id="CHEBI:29105"/>
    </ligand>
</feature>
<evidence type="ECO:0000256" key="3">
    <source>
        <dbReference type="ARBA" id="ARBA00012965"/>
    </source>
</evidence>
<dbReference type="GO" id="GO:0004399">
    <property type="term" value="F:histidinol dehydrogenase activity"/>
    <property type="evidence" value="ECO:0007669"/>
    <property type="project" value="UniProtKB-EC"/>
</dbReference>
<keyword evidence="5 12" id="KW-0862">Zinc</keyword>
<dbReference type="InterPro" id="IPR001692">
    <property type="entry name" value="Histidinol_DH_CS"/>
</dbReference>
<keyword evidence="15" id="KW-1185">Reference proteome</keyword>
<evidence type="ECO:0000256" key="2">
    <source>
        <dbReference type="ARBA" id="ARBA00010178"/>
    </source>
</evidence>
<evidence type="ECO:0000256" key="8">
    <source>
        <dbReference type="PIRNR" id="PIRNR000099"/>
    </source>
</evidence>
<feature type="binding site" evidence="11">
    <location>
        <position position="308"/>
    </location>
    <ligand>
        <name>substrate</name>
    </ligand>
</feature>
<dbReference type="GO" id="GO:0000105">
    <property type="term" value="P:L-histidine biosynthetic process"/>
    <property type="evidence" value="ECO:0007669"/>
    <property type="project" value="InterPro"/>
</dbReference>
<evidence type="ECO:0000256" key="5">
    <source>
        <dbReference type="ARBA" id="ARBA00022833"/>
    </source>
</evidence>
<sequence length="411" mass="45988">MKVVDFINNFRIETSANKEVENNVANIIEDVKENKDQALKRYTKIFDGYDLDELRVDEKVLKDSFDSLSSEEQDALITIKERIVAYQESIKYQDKKDQEFSYIYRPIERIGIYIPGGTALYPSSVLMTAVPASVAGVKDIAVVTPTFIDNNITFAALYVAGVKEVYRIGGAQAIAALTYGTETIKPVDKIVGPGNQYVAEAKKRVFGDVGIDMIAGPSEILLYIDEHVNYSAVAYDIFAQAEHDVNARTFLLCEKEDVRQKVQAEIDRLIDEQERRQVIEASLKNNHWQLVDNRENLLKVIDYLAPEHVSIQHQQQEEIARSISYAGAIFIGNYSPEAIGDYAAGPSHVLPTNRTGRFSHGLNVNDFLTSHALINLSSETYQEIAGHAELIARKEGLGAHGDSINIRRESK</sequence>
<feature type="binding site" evidence="11">
    <location>
        <position position="400"/>
    </location>
    <ligand>
        <name>substrate</name>
    </ligand>
</feature>
<dbReference type="Gene3D" id="3.40.50.1980">
    <property type="entry name" value="Nitrogenase molybdenum iron protein domain"/>
    <property type="match status" value="2"/>
</dbReference>
<gene>
    <name evidence="14" type="primary">hisD_1</name>
    <name evidence="14" type="ORF">JEODO184_00164</name>
</gene>
<dbReference type="Proteomes" id="UP000589351">
    <property type="component" value="Unassembled WGS sequence"/>
</dbReference>
<evidence type="ECO:0000256" key="4">
    <source>
        <dbReference type="ARBA" id="ARBA00022723"/>
    </source>
</evidence>
<feature type="binding site" evidence="11">
    <location>
        <position position="240"/>
    </location>
    <ligand>
        <name>substrate</name>
    </ligand>
</feature>